<feature type="binding site" evidence="9">
    <location>
        <position position="72"/>
    </location>
    <ligand>
        <name>Mg(2+)</name>
        <dbReference type="ChEBI" id="CHEBI:18420"/>
    </ligand>
</feature>
<evidence type="ECO:0000256" key="7">
    <source>
        <dbReference type="ARBA" id="ARBA00047851"/>
    </source>
</evidence>
<protein>
    <recommendedName>
        <fullName evidence="9">Thiamine-phosphate synthase</fullName>
        <shortName evidence="9">TP synthase</shortName>
        <shortName evidence="9">TPS</shortName>
        <ecNumber evidence="9">2.5.1.3</ecNumber>
    </recommendedName>
    <alternativeName>
        <fullName evidence="9">Thiamine-phosphate pyrophosphorylase</fullName>
        <shortName evidence="9">TMP pyrophosphorylase</shortName>
        <shortName evidence="9">TMP-PPase</shortName>
    </alternativeName>
</protein>
<evidence type="ECO:0000256" key="2">
    <source>
        <dbReference type="ARBA" id="ARBA00022679"/>
    </source>
</evidence>
<dbReference type="PANTHER" id="PTHR20857:SF15">
    <property type="entry name" value="THIAMINE-PHOSPHATE SYNTHASE"/>
    <property type="match status" value="1"/>
</dbReference>
<comment type="similarity">
    <text evidence="9 10">Belongs to the thiamine-phosphate synthase family.</text>
</comment>
<sequence>MNPQWPRRGLYAITPDDSDTGRLLARVEAVLRAGATWLQYRNKTADAALREHQAQLLQPLCRAFGVPLILNDDWRLAARICADGAHLGEDDGEIAAARAALPTGAILGASCYADLSLASSAAAAGADYVAFGAFFPSPTKPHARRATPGLLHDAASLGLPRVAIGGITPDNARPLVQSGADLIAVISGVFDTSDPAAAVRAYLSCFDEAPTP</sequence>
<organism evidence="13 14">
    <name type="scientific">Lysobacter niastensis</name>
    <dbReference type="NCBI Taxonomy" id="380629"/>
    <lineage>
        <taxon>Bacteria</taxon>
        <taxon>Pseudomonadati</taxon>
        <taxon>Pseudomonadota</taxon>
        <taxon>Gammaproteobacteria</taxon>
        <taxon>Lysobacterales</taxon>
        <taxon>Lysobacteraceae</taxon>
        <taxon>Lysobacter</taxon>
    </lineage>
</organism>
<dbReference type="SUPFAM" id="SSF51391">
    <property type="entry name" value="Thiamin phosphate synthase"/>
    <property type="match status" value="1"/>
</dbReference>
<dbReference type="CDD" id="cd00564">
    <property type="entry name" value="TMP_TenI"/>
    <property type="match status" value="1"/>
</dbReference>
<keyword evidence="14" id="KW-1185">Reference proteome</keyword>
<dbReference type="HAMAP" id="MF_00097">
    <property type="entry name" value="TMP_synthase"/>
    <property type="match status" value="1"/>
</dbReference>
<gene>
    <name evidence="9" type="primary">thiE</name>
    <name evidence="13" type="ORF">IU514_09285</name>
</gene>
<evidence type="ECO:0000256" key="1">
    <source>
        <dbReference type="ARBA" id="ARBA00005165"/>
    </source>
</evidence>
<evidence type="ECO:0000256" key="9">
    <source>
        <dbReference type="HAMAP-Rule" id="MF_00097"/>
    </source>
</evidence>
<dbReference type="InterPro" id="IPR022998">
    <property type="entry name" value="ThiamineP_synth_TenI"/>
</dbReference>
<dbReference type="NCBIfam" id="TIGR00693">
    <property type="entry name" value="thiE"/>
    <property type="match status" value="1"/>
</dbReference>
<feature type="binding site" evidence="9">
    <location>
        <position position="71"/>
    </location>
    <ligand>
        <name>4-amino-2-methyl-5-(diphosphooxymethyl)pyrimidine</name>
        <dbReference type="ChEBI" id="CHEBI:57841"/>
    </ligand>
</feature>
<evidence type="ECO:0000256" key="11">
    <source>
        <dbReference type="RuleBase" id="RU004253"/>
    </source>
</evidence>
<keyword evidence="3 9" id="KW-0479">Metal-binding</keyword>
<comment type="cofactor">
    <cofactor evidence="9">
        <name>Mg(2+)</name>
        <dbReference type="ChEBI" id="CHEBI:18420"/>
    </cofactor>
    <text evidence="9">Binds 1 Mg(2+) ion per subunit.</text>
</comment>
<dbReference type="InterPro" id="IPR013785">
    <property type="entry name" value="Aldolase_TIM"/>
</dbReference>
<dbReference type="Proteomes" id="UP001429984">
    <property type="component" value="Unassembled WGS sequence"/>
</dbReference>
<comment type="caution">
    <text evidence="13">The sequence shown here is derived from an EMBL/GenBank/DDBJ whole genome shotgun (WGS) entry which is preliminary data.</text>
</comment>
<dbReference type="GO" id="GO:0004789">
    <property type="term" value="F:thiamine-phosphate diphosphorylase activity"/>
    <property type="evidence" value="ECO:0007669"/>
    <property type="project" value="UniProtKB-EC"/>
</dbReference>
<dbReference type="RefSeq" id="WP_194930806.1">
    <property type="nucleotide sequence ID" value="NZ_JADLZT010000004.1"/>
</dbReference>
<dbReference type="InterPro" id="IPR034291">
    <property type="entry name" value="TMP_synthase"/>
</dbReference>
<name>A0ABS0BB15_9GAMM</name>
<feature type="domain" description="Thiamine phosphate synthase/TenI" evidence="12">
    <location>
        <begin position="10"/>
        <end position="189"/>
    </location>
</feature>
<feature type="binding site" evidence="9">
    <location>
        <position position="166"/>
    </location>
    <ligand>
        <name>2-[(2R,5Z)-2-carboxy-4-methylthiazol-5(2H)-ylidene]ethyl phosphate</name>
        <dbReference type="ChEBI" id="CHEBI:62899"/>
    </ligand>
</feature>
<evidence type="ECO:0000313" key="13">
    <source>
        <dbReference type="EMBL" id="MBF6024224.1"/>
    </source>
</evidence>
<dbReference type="InterPro" id="IPR036206">
    <property type="entry name" value="ThiamineP_synth_sf"/>
</dbReference>
<evidence type="ECO:0000313" key="14">
    <source>
        <dbReference type="Proteomes" id="UP001429984"/>
    </source>
</evidence>
<comment type="function">
    <text evidence="9">Condenses 4-methyl-5-(beta-hydroxyethyl)thiazole monophosphate (THZ-P) and 2-methyl-4-amino-5-hydroxymethyl pyrimidine pyrophosphate (HMP-PP) to form thiamine monophosphate (TMP).</text>
</comment>
<feature type="binding site" evidence="9">
    <location>
        <begin position="186"/>
        <end position="187"/>
    </location>
    <ligand>
        <name>2-[(2R,5Z)-2-carboxy-4-methylthiazol-5(2H)-ylidene]ethyl phosphate</name>
        <dbReference type="ChEBI" id="CHEBI:62899"/>
    </ligand>
</feature>
<comment type="catalytic activity">
    <reaction evidence="8 9 10">
        <text>2-[(2R,5Z)-2-carboxy-4-methylthiazol-5(2H)-ylidene]ethyl phosphate + 4-amino-2-methyl-5-(diphosphooxymethyl)pyrimidine + 2 H(+) = thiamine phosphate + CO2 + diphosphate</text>
        <dbReference type="Rhea" id="RHEA:47844"/>
        <dbReference type="ChEBI" id="CHEBI:15378"/>
        <dbReference type="ChEBI" id="CHEBI:16526"/>
        <dbReference type="ChEBI" id="CHEBI:33019"/>
        <dbReference type="ChEBI" id="CHEBI:37575"/>
        <dbReference type="ChEBI" id="CHEBI:57841"/>
        <dbReference type="ChEBI" id="CHEBI:62899"/>
        <dbReference type="EC" id="2.5.1.3"/>
    </reaction>
</comment>
<evidence type="ECO:0000259" key="12">
    <source>
        <dbReference type="Pfam" id="PF02581"/>
    </source>
</evidence>
<dbReference type="Pfam" id="PF02581">
    <property type="entry name" value="TMP-TENI"/>
    <property type="match status" value="1"/>
</dbReference>
<proteinExistence type="inferred from homology"/>
<dbReference type="Gene3D" id="3.20.20.70">
    <property type="entry name" value="Aldolase class I"/>
    <property type="match status" value="1"/>
</dbReference>
<evidence type="ECO:0000256" key="4">
    <source>
        <dbReference type="ARBA" id="ARBA00022842"/>
    </source>
</evidence>
<evidence type="ECO:0000256" key="8">
    <source>
        <dbReference type="ARBA" id="ARBA00047883"/>
    </source>
</evidence>
<dbReference type="EC" id="2.5.1.3" evidence="9"/>
<evidence type="ECO:0000256" key="3">
    <source>
        <dbReference type="ARBA" id="ARBA00022723"/>
    </source>
</evidence>
<keyword evidence="2 9" id="KW-0808">Transferase</keyword>
<comment type="catalytic activity">
    <reaction evidence="6 9 10">
        <text>4-methyl-5-(2-phosphooxyethyl)-thiazole + 4-amino-2-methyl-5-(diphosphooxymethyl)pyrimidine + H(+) = thiamine phosphate + diphosphate</text>
        <dbReference type="Rhea" id="RHEA:22328"/>
        <dbReference type="ChEBI" id="CHEBI:15378"/>
        <dbReference type="ChEBI" id="CHEBI:33019"/>
        <dbReference type="ChEBI" id="CHEBI:37575"/>
        <dbReference type="ChEBI" id="CHEBI:57841"/>
        <dbReference type="ChEBI" id="CHEBI:58296"/>
        <dbReference type="EC" id="2.5.1.3"/>
    </reaction>
</comment>
<evidence type="ECO:0000256" key="6">
    <source>
        <dbReference type="ARBA" id="ARBA00047334"/>
    </source>
</evidence>
<feature type="binding site" evidence="9">
    <location>
        <position position="110"/>
    </location>
    <ligand>
        <name>4-amino-2-methyl-5-(diphosphooxymethyl)pyrimidine</name>
        <dbReference type="ChEBI" id="CHEBI:57841"/>
    </ligand>
</feature>
<keyword evidence="5 9" id="KW-0784">Thiamine biosynthesis</keyword>
<accession>A0ABS0BB15</accession>
<comment type="pathway">
    <text evidence="1 9 11">Cofactor biosynthesis; thiamine diphosphate biosynthesis; thiamine phosphate from 4-amino-2-methyl-5-diphosphomethylpyrimidine and 4-methyl-5-(2-phosphoethyl)-thiazole: step 1/1.</text>
</comment>
<keyword evidence="4 9" id="KW-0460">Magnesium</keyword>
<dbReference type="EMBL" id="JADLZT010000004">
    <property type="protein sequence ID" value="MBF6024224.1"/>
    <property type="molecule type" value="Genomic_DNA"/>
</dbReference>
<dbReference type="PANTHER" id="PTHR20857">
    <property type="entry name" value="THIAMINE-PHOSPHATE PYROPHOSPHORYLASE"/>
    <property type="match status" value="1"/>
</dbReference>
<feature type="binding site" evidence="9">
    <location>
        <begin position="137"/>
        <end position="139"/>
    </location>
    <ligand>
        <name>2-[(2R,5Z)-2-carboxy-4-methylthiazol-5(2H)-ylidene]ethyl phosphate</name>
        <dbReference type="ChEBI" id="CHEBI:62899"/>
    </ligand>
</feature>
<feature type="binding site" evidence="9">
    <location>
        <position position="91"/>
    </location>
    <ligand>
        <name>Mg(2+)</name>
        <dbReference type="ChEBI" id="CHEBI:18420"/>
    </ligand>
</feature>
<evidence type="ECO:0000256" key="5">
    <source>
        <dbReference type="ARBA" id="ARBA00022977"/>
    </source>
</evidence>
<feature type="binding site" evidence="9">
    <location>
        <position position="140"/>
    </location>
    <ligand>
        <name>4-amino-2-methyl-5-(diphosphooxymethyl)pyrimidine</name>
        <dbReference type="ChEBI" id="CHEBI:57841"/>
    </ligand>
</feature>
<evidence type="ECO:0000256" key="10">
    <source>
        <dbReference type="RuleBase" id="RU003826"/>
    </source>
</evidence>
<feature type="binding site" evidence="9">
    <location>
        <begin position="39"/>
        <end position="43"/>
    </location>
    <ligand>
        <name>4-amino-2-methyl-5-(diphosphooxymethyl)pyrimidine</name>
        <dbReference type="ChEBI" id="CHEBI:57841"/>
    </ligand>
</feature>
<comment type="catalytic activity">
    <reaction evidence="7 9 10">
        <text>2-(2-carboxy-4-methylthiazol-5-yl)ethyl phosphate + 4-amino-2-methyl-5-(diphosphooxymethyl)pyrimidine + 2 H(+) = thiamine phosphate + CO2 + diphosphate</text>
        <dbReference type="Rhea" id="RHEA:47848"/>
        <dbReference type="ChEBI" id="CHEBI:15378"/>
        <dbReference type="ChEBI" id="CHEBI:16526"/>
        <dbReference type="ChEBI" id="CHEBI:33019"/>
        <dbReference type="ChEBI" id="CHEBI:37575"/>
        <dbReference type="ChEBI" id="CHEBI:57841"/>
        <dbReference type="ChEBI" id="CHEBI:62890"/>
        <dbReference type="EC" id="2.5.1.3"/>
    </reaction>
</comment>
<reference evidence="13 14" key="1">
    <citation type="submission" date="2020-11" db="EMBL/GenBank/DDBJ databases">
        <title>Draft Genome Sequence and Secondary Metabolite Biosynthetic Potential of the Lysobacter niastensis Type strain DSM 18481.</title>
        <authorList>
            <person name="Turrini P."/>
            <person name="Artuso I."/>
            <person name="Tescari M."/>
            <person name="Lugli G.A."/>
            <person name="Frangipani E."/>
            <person name="Ventura M."/>
            <person name="Visca P."/>
        </authorList>
    </citation>
    <scope>NUCLEOTIDE SEQUENCE [LARGE SCALE GENOMIC DNA]</scope>
    <source>
        <strain evidence="13 14">DSM 18481</strain>
    </source>
</reference>